<evidence type="ECO:0000313" key="5">
    <source>
        <dbReference type="EMBL" id="TCD05597.1"/>
    </source>
</evidence>
<dbReference type="Pfam" id="PF12796">
    <property type="entry name" value="Ank_2"/>
    <property type="match status" value="3"/>
</dbReference>
<dbReference type="EMBL" id="SJSN01000013">
    <property type="protein sequence ID" value="TCD05597.1"/>
    <property type="molecule type" value="Genomic_DNA"/>
</dbReference>
<dbReference type="SMART" id="SM00248">
    <property type="entry name" value="ANK"/>
    <property type="match status" value="10"/>
</dbReference>
<reference evidence="5 6" key="1">
    <citation type="submission" date="2019-02" db="EMBL/GenBank/DDBJ databases">
        <title>Pedobacter sp. RP-3-11 sp. nov., isolated from Arctic soil.</title>
        <authorList>
            <person name="Dahal R.H."/>
        </authorList>
    </citation>
    <scope>NUCLEOTIDE SEQUENCE [LARGE SCALE GENOMIC DNA]</scope>
    <source>
        <strain evidence="5 6">RP-3-11</strain>
    </source>
</reference>
<dbReference type="PRINTS" id="PR01415">
    <property type="entry name" value="ANKYRIN"/>
</dbReference>
<feature type="repeat" description="ANK" evidence="3">
    <location>
        <begin position="325"/>
        <end position="357"/>
    </location>
</feature>
<dbReference type="PANTHER" id="PTHR24198:SF165">
    <property type="entry name" value="ANKYRIN REPEAT-CONTAINING PROTEIN-RELATED"/>
    <property type="match status" value="1"/>
</dbReference>
<feature type="repeat" description="ANK" evidence="3">
    <location>
        <begin position="409"/>
        <end position="441"/>
    </location>
</feature>
<comment type="caution">
    <text evidence="5">The sequence shown here is derived from an EMBL/GenBank/DDBJ whole genome shotgun (WGS) entry which is preliminary data.</text>
</comment>
<name>A0A4R0NWF6_9SPHI</name>
<accession>A0A4R0NWF6</accession>
<dbReference type="InterPro" id="IPR002110">
    <property type="entry name" value="Ankyrin_rpt"/>
</dbReference>
<dbReference type="PROSITE" id="PS50088">
    <property type="entry name" value="ANK_REPEAT"/>
    <property type="match status" value="5"/>
</dbReference>
<dbReference type="RefSeq" id="WP_131560661.1">
    <property type="nucleotide sequence ID" value="NZ_SJSN01000013.1"/>
</dbReference>
<keyword evidence="6" id="KW-1185">Reference proteome</keyword>
<keyword evidence="2 3" id="KW-0040">ANK repeat</keyword>
<keyword evidence="1" id="KW-0677">Repeat</keyword>
<dbReference type="InterPro" id="IPR036770">
    <property type="entry name" value="Ankyrin_rpt-contain_sf"/>
</dbReference>
<evidence type="ECO:0000256" key="1">
    <source>
        <dbReference type="ARBA" id="ARBA00022737"/>
    </source>
</evidence>
<dbReference type="Gene3D" id="1.25.40.20">
    <property type="entry name" value="Ankyrin repeat-containing domain"/>
    <property type="match status" value="3"/>
</dbReference>
<evidence type="ECO:0000256" key="2">
    <source>
        <dbReference type="ARBA" id="ARBA00023043"/>
    </source>
</evidence>
<dbReference type="AlphaFoldDB" id="A0A4R0NWF6"/>
<evidence type="ECO:0000256" key="3">
    <source>
        <dbReference type="PROSITE-ProRule" id="PRU00023"/>
    </source>
</evidence>
<feature type="repeat" description="ANK" evidence="3">
    <location>
        <begin position="442"/>
        <end position="475"/>
    </location>
</feature>
<evidence type="ECO:0000256" key="4">
    <source>
        <dbReference type="SAM" id="SignalP"/>
    </source>
</evidence>
<dbReference type="SUPFAM" id="SSF48403">
    <property type="entry name" value="Ankyrin repeat"/>
    <property type="match status" value="2"/>
</dbReference>
<feature type="repeat" description="ANK" evidence="3">
    <location>
        <begin position="257"/>
        <end position="290"/>
    </location>
</feature>
<organism evidence="5 6">
    <name type="scientific">Pedobacter frigidisoli</name>
    <dbReference type="NCBI Taxonomy" id="2530455"/>
    <lineage>
        <taxon>Bacteria</taxon>
        <taxon>Pseudomonadati</taxon>
        <taxon>Bacteroidota</taxon>
        <taxon>Sphingobacteriia</taxon>
        <taxon>Sphingobacteriales</taxon>
        <taxon>Sphingobacteriaceae</taxon>
        <taxon>Pedobacter</taxon>
    </lineage>
</organism>
<evidence type="ECO:0000313" key="6">
    <source>
        <dbReference type="Proteomes" id="UP000291485"/>
    </source>
</evidence>
<dbReference type="OrthoDB" id="2575953at2"/>
<dbReference type="PANTHER" id="PTHR24198">
    <property type="entry name" value="ANKYRIN REPEAT AND PROTEIN KINASE DOMAIN-CONTAINING PROTEIN"/>
    <property type="match status" value="1"/>
</dbReference>
<dbReference type="Pfam" id="PF13637">
    <property type="entry name" value="Ank_4"/>
    <property type="match status" value="1"/>
</dbReference>
<dbReference type="Proteomes" id="UP000291485">
    <property type="component" value="Unassembled WGS sequence"/>
</dbReference>
<protein>
    <submittedName>
        <fullName evidence="5">Ankyrin repeat domain-containing protein</fullName>
    </submittedName>
</protein>
<feature type="repeat" description="ANK" evidence="3">
    <location>
        <begin position="89"/>
        <end position="121"/>
    </location>
</feature>
<proteinExistence type="predicted"/>
<feature type="chain" id="PRO_5020595966" evidence="4">
    <location>
        <begin position="19"/>
        <end position="501"/>
    </location>
</feature>
<dbReference type="PROSITE" id="PS50297">
    <property type="entry name" value="ANK_REP_REGION"/>
    <property type="match status" value="4"/>
</dbReference>
<keyword evidence="4" id="KW-0732">Signal</keyword>
<feature type="signal peptide" evidence="4">
    <location>
        <begin position="1"/>
        <end position="18"/>
    </location>
</feature>
<gene>
    <name evidence="5" type="ORF">EZ449_16020</name>
</gene>
<sequence length="501" mass="53812">MKKILLVVTLFWSISLHAQKNSLLDQAFWQAKPDVSAVKAEVAKGANPSQLNGMSFDPVVMAINADASTETIKYLLAQPGNEITKLTHDGRIYLHWAASKGNDEIVNYLVSKGSNLSLKDSHGVTAMTFAAGAGQQNTKIYDLFIAKGANLKTDVNGNGANVLLLAIGSDKDFKLTDYFISKGLDLKSVDADGTNAFGYAARAGNLNILKALIVKGIPVDQNAIILASEGSRRGSAPIEVFEYLESLKIKPTATNKDGRNVLHALVRRPKQNELIQHFLTAGADVNQADIDGNNVLMNAAMSNRDTAVFALLLPKVKNINTANNKGLTALAMAVNGNSPAVVAYLISKGADVNSIDKDGNNLAYYLLQSYSPAPEAGRAFNGPSKAEEFQGKMVLLKEKGFNLGAPQKNGNTLYHLAVIKGDLSLFKSLQPLNINVNAQNKEGLTALHRAAMVSKDDAILQYLLSIGAKKDIKTNFDESAFDLATENESFTKGNVSLSFLK</sequence>